<dbReference type="GO" id="GO:0030001">
    <property type="term" value="P:metal ion transport"/>
    <property type="evidence" value="ECO:0007669"/>
    <property type="project" value="InterPro"/>
</dbReference>
<dbReference type="KEGG" id="cbar:PATL70BA_2248"/>
<dbReference type="GO" id="GO:0046872">
    <property type="term" value="F:metal ion binding"/>
    <property type="evidence" value="ECO:0007669"/>
    <property type="project" value="InterPro"/>
</dbReference>
<dbReference type="InterPro" id="IPR006127">
    <property type="entry name" value="ZnuA-like"/>
</dbReference>
<keyword evidence="2" id="KW-0813">Transport</keyword>
<feature type="compositionally biased region" description="Basic and acidic residues" evidence="4">
    <location>
        <begin position="160"/>
        <end position="171"/>
    </location>
</feature>
<feature type="region of interest" description="Disordered" evidence="4">
    <location>
        <begin position="28"/>
        <end position="48"/>
    </location>
</feature>
<evidence type="ECO:0000256" key="2">
    <source>
        <dbReference type="ARBA" id="ARBA00022448"/>
    </source>
</evidence>
<sequence length="327" mass="36884">MKYIKSLIYMSIIIVLFVSCGPKETITETNVDEQTPTTTEDSATSDPIKVSVPIGPIGDFVKQVGGERVDVNVILPPGSSESNYQPSPKEMNALAESQIYFSIGMGTEVANILPNMTSLNENLLVIHLDEVVDQVYPAMYFEDYEDNQNHDEDEDEHEDEDNHGHEGRDPHMWMSPKRVMVMIEAIRDELITLDSENASFYEDNAKAYIHELTALDDQIRDFIATVSNKKFIIMHPSLGYFADDYNLEMIAIEEDGKATTARRLGEIIDFANANNIKVVLYQQEFDSQQAKTLADEIGGSTMVFEPLSKDYLDSLTRLFDVFKAVLK</sequence>
<accession>A0A3P7P3N3</accession>
<dbReference type="EMBL" id="LR130778">
    <property type="protein sequence ID" value="VDN48140.1"/>
    <property type="molecule type" value="Genomic_DNA"/>
</dbReference>
<gene>
    <name evidence="5" type="ORF">PATL70BA_2248</name>
</gene>
<proteinExistence type="inferred from homology"/>
<keyword evidence="6" id="KW-1185">Reference proteome</keyword>
<evidence type="ECO:0000256" key="1">
    <source>
        <dbReference type="ARBA" id="ARBA00011028"/>
    </source>
</evidence>
<dbReference type="Pfam" id="PF01297">
    <property type="entry name" value="ZnuA"/>
    <property type="match status" value="1"/>
</dbReference>
<dbReference type="Gene3D" id="3.40.50.1980">
    <property type="entry name" value="Nitrogenase molybdenum iron protein domain"/>
    <property type="match status" value="2"/>
</dbReference>
<reference evidence="5 6" key="1">
    <citation type="submission" date="2018-09" db="EMBL/GenBank/DDBJ databases">
        <authorList>
            <person name="Postec A."/>
        </authorList>
    </citation>
    <scope>NUCLEOTIDE SEQUENCE [LARGE SCALE GENOMIC DNA]</scope>
    <source>
        <strain evidence="5">70B-A</strain>
    </source>
</reference>
<dbReference type="PANTHER" id="PTHR42953:SF3">
    <property type="entry name" value="HIGH-AFFINITY ZINC UPTAKE SYSTEM PROTEIN ZNUA"/>
    <property type="match status" value="1"/>
</dbReference>
<dbReference type="Proteomes" id="UP000279029">
    <property type="component" value="Chromosome"/>
</dbReference>
<evidence type="ECO:0000313" key="5">
    <source>
        <dbReference type="EMBL" id="VDN48140.1"/>
    </source>
</evidence>
<evidence type="ECO:0000313" key="6">
    <source>
        <dbReference type="Proteomes" id="UP000279029"/>
    </source>
</evidence>
<dbReference type="RefSeq" id="WP_172596206.1">
    <property type="nucleotide sequence ID" value="NZ_LR130778.1"/>
</dbReference>
<dbReference type="PROSITE" id="PS51257">
    <property type="entry name" value="PROKAR_LIPOPROTEIN"/>
    <property type="match status" value="1"/>
</dbReference>
<keyword evidence="3" id="KW-0732">Signal</keyword>
<dbReference type="PANTHER" id="PTHR42953">
    <property type="entry name" value="HIGH-AFFINITY ZINC UPTAKE SYSTEM PROTEIN ZNUA-RELATED"/>
    <property type="match status" value="1"/>
</dbReference>
<evidence type="ECO:0000256" key="4">
    <source>
        <dbReference type="SAM" id="MobiDB-lite"/>
    </source>
</evidence>
<feature type="region of interest" description="Disordered" evidence="4">
    <location>
        <begin position="148"/>
        <end position="171"/>
    </location>
</feature>
<dbReference type="InterPro" id="IPR050492">
    <property type="entry name" value="Bact_metal-bind_prot9"/>
</dbReference>
<dbReference type="AlphaFoldDB" id="A0A3P7P3N3"/>
<dbReference type="SUPFAM" id="SSF53807">
    <property type="entry name" value="Helical backbone' metal receptor"/>
    <property type="match status" value="1"/>
</dbReference>
<protein>
    <submittedName>
        <fullName evidence="5">ABC transporter substrate-binding protein</fullName>
    </submittedName>
</protein>
<evidence type="ECO:0000256" key="3">
    <source>
        <dbReference type="ARBA" id="ARBA00022729"/>
    </source>
</evidence>
<comment type="similarity">
    <text evidence="1">Belongs to the bacterial solute-binding protein 9 family.</text>
</comment>
<name>A0A3P7P3N3_9FIRM</name>
<organism evidence="5 6">
    <name type="scientific">Petrocella atlantisensis</name>
    <dbReference type="NCBI Taxonomy" id="2173034"/>
    <lineage>
        <taxon>Bacteria</taxon>
        <taxon>Bacillati</taxon>
        <taxon>Bacillota</taxon>
        <taxon>Clostridia</taxon>
        <taxon>Lachnospirales</taxon>
        <taxon>Vallitaleaceae</taxon>
        <taxon>Petrocella</taxon>
    </lineage>
</organism>
<feature type="compositionally biased region" description="Acidic residues" evidence="4">
    <location>
        <begin position="148"/>
        <end position="159"/>
    </location>
</feature>
<feature type="compositionally biased region" description="Polar residues" evidence="4">
    <location>
        <begin position="28"/>
        <end position="45"/>
    </location>
</feature>